<dbReference type="EMBL" id="BMAT01000025">
    <property type="protein sequence ID" value="GFR57846.1"/>
    <property type="molecule type" value="Genomic_DNA"/>
</dbReference>
<proteinExistence type="predicted"/>
<organism evidence="1 2">
    <name type="scientific">Elysia marginata</name>
    <dbReference type="NCBI Taxonomy" id="1093978"/>
    <lineage>
        <taxon>Eukaryota</taxon>
        <taxon>Metazoa</taxon>
        <taxon>Spiralia</taxon>
        <taxon>Lophotrochozoa</taxon>
        <taxon>Mollusca</taxon>
        <taxon>Gastropoda</taxon>
        <taxon>Heterobranchia</taxon>
        <taxon>Euthyneura</taxon>
        <taxon>Panpulmonata</taxon>
        <taxon>Sacoglossa</taxon>
        <taxon>Placobranchoidea</taxon>
        <taxon>Plakobranchidae</taxon>
        <taxon>Elysia</taxon>
    </lineage>
</organism>
<evidence type="ECO:0000313" key="1">
    <source>
        <dbReference type="EMBL" id="GFR57846.1"/>
    </source>
</evidence>
<evidence type="ECO:0000313" key="2">
    <source>
        <dbReference type="Proteomes" id="UP000762676"/>
    </source>
</evidence>
<comment type="caution">
    <text evidence="1">The sequence shown here is derived from an EMBL/GenBank/DDBJ whole genome shotgun (WGS) entry which is preliminary data.</text>
</comment>
<sequence length="157" mass="17629">MIAASQMAPHSSFGSSLNIVRDKDNVGGRRCSQCHGSEGQGWRVISPIEEDEMIVDSQIFVIFPFRVKRTVASAKFVTLKPEALQFLQLSLMDSVDVYLVSRKLRQFLFLQYISHRAFKDGRKSPAVSTCMGQNLSRIGVQHHLHLTAHKGGIMTIR</sequence>
<gene>
    <name evidence="1" type="ORF">ElyMa_000012900</name>
</gene>
<dbReference type="AlphaFoldDB" id="A0AAV4EBR4"/>
<accession>A0AAV4EBR4</accession>
<protein>
    <recommendedName>
        <fullName evidence="3">Cytochrome c domain-containing protein</fullName>
    </recommendedName>
</protein>
<reference evidence="1 2" key="1">
    <citation type="journal article" date="2021" name="Elife">
        <title>Chloroplast acquisition without the gene transfer in kleptoplastic sea slugs, Plakobranchus ocellatus.</title>
        <authorList>
            <person name="Maeda T."/>
            <person name="Takahashi S."/>
            <person name="Yoshida T."/>
            <person name="Shimamura S."/>
            <person name="Takaki Y."/>
            <person name="Nagai Y."/>
            <person name="Toyoda A."/>
            <person name="Suzuki Y."/>
            <person name="Arimoto A."/>
            <person name="Ishii H."/>
            <person name="Satoh N."/>
            <person name="Nishiyama T."/>
            <person name="Hasebe M."/>
            <person name="Maruyama T."/>
            <person name="Minagawa J."/>
            <person name="Obokata J."/>
            <person name="Shigenobu S."/>
        </authorList>
    </citation>
    <scope>NUCLEOTIDE SEQUENCE [LARGE SCALE GENOMIC DNA]</scope>
</reference>
<dbReference type="Proteomes" id="UP000762676">
    <property type="component" value="Unassembled WGS sequence"/>
</dbReference>
<name>A0AAV4EBR4_9GAST</name>
<evidence type="ECO:0008006" key="3">
    <source>
        <dbReference type="Google" id="ProtNLM"/>
    </source>
</evidence>
<keyword evidence="2" id="KW-1185">Reference proteome</keyword>